<protein>
    <submittedName>
        <fullName evidence="1">Uncharacterized protein</fullName>
    </submittedName>
</protein>
<name>A0ABX7SLW6_9CAUL</name>
<dbReference type="EMBL" id="CP062006">
    <property type="protein sequence ID" value="QTC88692.1"/>
    <property type="molecule type" value="Genomic_DNA"/>
</dbReference>
<accession>A0ABX7SLW6</accession>
<keyword evidence="2" id="KW-1185">Reference proteome</keyword>
<gene>
    <name evidence="1" type="ORF">IFE19_04830</name>
</gene>
<evidence type="ECO:0000313" key="1">
    <source>
        <dbReference type="EMBL" id="QTC88692.1"/>
    </source>
</evidence>
<dbReference type="Proteomes" id="UP000663942">
    <property type="component" value="Chromosome"/>
</dbReference>
<proteinExistence type="predicted"/>
<reference evidence="1 2" key="1">
    <citation type="submission" date="2020-09" db="EMBL/GenBank/DDBJ databases">
        <title>Brevundimonas sp. LVF1 isolated from an oligotrophic pond in Goettingen, Germany.</title>
        <authorList>
            <person name="Friedrich I."/>
            <person name="Klassen A."/>
            <person name="Neubauer H."/>
            <person name="Schneider D."/>
            <person name="Hertel R."/>
            <person name="Daniel R."/>
        </authorList>
    </citation>
    <scope>NUCLEOTIDE SEQUENCE [LARGE SCALE GENOMIC DNA]</scope>
    <source>
        <strain evidence="1 2">LVF1</strain>
    </source>
</reference>
<sequence length="343" mass="36340">MIAGAIGGLLLREIPGPLLHGLASGEYRLFGSTIRQAANGRIVGFLQEAAPRALQSGNPVLAPVSIAADLGQLVQGELIRAGVKRLEAGMAVLQTLGAANLAVSAAGLGVSLVGFAVMSARIEAVRQAVSALPDQIADVGRKIDQIQQDAVDLEFVEIQALARSADEAWRLSDVAAESRWREVARAALHHQARFELRADRMLAGDARRYALADPFLDALALTAALRVSALIASNESQAAREAAADGARSLERLTGGLGLADLSRIEQRKSDAPPGTRQWALAQACANEAVRDTVRKMRQREAAALTRAAPLADLAQRGVTPRDWLAQVRAETEAPVLVMLADR</sequence>
<dbReference type="RefSeq" id="WP_207826175.1">
    <property type="nucleotide sequence ID" value="NZ_CP062006.1"/>
</dbReference>
<organism evidence="1 2">
    <name type="scientific">Brevundimonas pondensis</name>
    <dbReference type="NCBI Taxonomy" id="2774189"/>
    <lineage>
        <taxon>Bacteria</taxon>
        <taxon>Pseudomonadati</taxon>
        <taxon>Pseudomonadota</taxon>
        <taxon>Alphaproteobacteria</taxon>
        <taxon>Caulobacterales</taxon>
        <taxon>Caulobacteraceae</taxon>
        <taxon>Brevundimonas</taxon>
    </lineage>
</organism>
<evidence type="ECO:0000313" key="2">
    <source>
        <dbReference type="Proteomes" id="UP000663942"/>
    </source>
</evidence>